<dbReference type="InterPro" id="IPR049342">
    <property type="entry name" value="TRAF1-6_MATH_dom"/>
</dbReference>
<dbReference type="SMART" id="SM00184">
    <property type="entry name" value="RING"/>
    <property type="match status" value="1"/>
</dbReference>
<dbReference type="Gene3D" id="2.60.210.10">
    <property type="entry name" value="Apoptosis, Tumor Necrosis Factor Receptor Associated Protein 2, Chain A"/>
    <property type="match status" value="1"/>
</dbReference>
<evidence type="ECO:0000259" key="5">
    <source>
        <dbReference type="PROSITE" id="PS50089"/>
    </source>
</evidence>
<reference evidence="7" key="1">
    <citation type="submission" date="2025-08" db="UniProtKB">
        <authorList>
            <consortium name="RefSeq"/>
        </authorList>
    </citation>
    <scope>IDENTIFICATION</scope>
</reference>
<organism evidence="6 7">
    <name type="scientific">Hydra vulgaris</name>
    <name type="common">Hydra</name>
    <name type="synonym">Hydra attenuata</name>
    <dbReference type="NCBI Taxonomy" id="6087"/>
    <lineage>
        <taxon>Eukaryota</taxon>
        <taxon>Metazoa</taxon>
        <taxon>Cnidaria</taxon>
        <taxon>Hydrozoa</taxon>
        <taxon>Hydroidolina</taxon>
        <taxon>Anthoathecata</taxon>
        <taxon>Aplanulata</taxon>
        <taxon>Hydridae</taxon>
        <taxon>Hydra</taxon>
    </lineage>
</organism>
<evidence type="ECO:0000256" key="1">
    <source>
        <dbReference type="ARBA" id="ARBA00022771"/>
    </source>
</evidence>
<keyword evidence="4" id="KW-0175">Coiled coil</keyword>
<sequence>MDGYDADFVNEVPLDLECGICLFVVREPVQILACGHRFCSHCFENLKKLPADRLRCPKDNASIDTNKVFPDTAALRTVSNLTVRCSKTGEGCLWQGALRELENHLKDCSFNNPKNLIQEHMLNQISALEEALKKKDQEYLHLKNENFRLEQEFIKFKKETENSTISTSIRLDELLVSYNDLSSRIQQVEKRKKADSITCSLPNQNTLKETPKILIAQSKVINLVKKPAPCYVWKMNRNSGSRQTSPKFYSSDKGYLCQLKARKSVHLCLDILKGDFDWQLVWPFNMKVEFVCFNKFLSERHSLVYPFKKKDGTLSAQAHASYDYAVFLTPAVMNSCIVDDVISIEVYIS</sequence>
<dbReference type="SUPFAM" id="SSF49599">
    <property type="entry name" value="TRAF domain-like"/>
    <property type="match status" value="1"/>
</dbReference>
<dbReference type="PANTHER" id="PTHR10131:SF94">
    <property type="entry name" value="TNF RECEPTOR-ASSOCIATED FACTOR 4"/>
    <property type="match status" value="1"/>
</dbReference>
<keyword evidence="1 3" id="KW-0863">Zinc-finger</keyword>
<dbReference type="Pfam" id="PF13923">
    <property type="entry name" value="zf-C3HC4_2"/>
    <property type="match status" value="1"/>
</dbReference>
<accession>A0ABM4CJM6</accession>
<evidence type="ECO:0000256" key="4">
    <source>
        <dbReference type="SAM" id="Coils"/>
    </source>
</evidence>
<proteinExistence type="predicted"/>
<dbReference type="InterPro" id="IPR001841">
    <property type="entry name" value="Znf_RING"/>
</dbReference>
<dbReference type="SUPFAM" id="SSF57850">
    <property type="entry name" value="RING/U-box"/>
    <property type="match status" value="1"/>
</dbReference>
<dbReference type="RefSeq" id="XP_065661962.1">
    <property type="nucleotide sequence ID" value="XM_065805890.1"/>
</dbReference>
<dbReference type="Pfam" id="PF21355">
    <property type="entry name" value="TRAF-mep_MATH"/>
    <property type="match status" value="1"/>
</dbReference>
<dbReference type="InterPro" id="IPR013083">
    <property type="entry name" value="Znf_RING/FYVE/PHD"/>
</dbReference>
<evidence type="ECO:0000313" key="7">
    <source>
        <dbReference type="RefSeq" id="XP_065661962.1"/>
    </source>
</evidence>
<name>A0ABM4CJM6_HYDVU</name>
<dbReference type="Gene3D" id="3.30.40.10">
    <property type="entry name" value="Zinc/RING finger domain, C3HC4 (zinc finger)"/>
    <property type="match status" value="1"/>
</dbReference>
<feature type="domain" description="RING-type" evidence="5">
    <location>
        <begin position="18"/>
        <end position="60"/>
    </location>
</feature>
<evidence type="ECO:0000313" key="6">
    <source>
        <dbReference type="Proteomes" id="UP001652625"/>
    </source>
</evidence>
<dbReference type="GeneID" id="100201887"/>
<protein>
    <submittedName>
        <fullName evidence="7">Uncharacterized protein LOC100201887</fullName>
    </submittedName>
</protein>
<keyword evidence="2" id="KW-0862">Zinc</keyword>
<dbReference type="PANTHER" id="PTHR10131">
    <property type="entry name" value="TNF RECEPTOR ASSOCIATED FACTOR"/>
    <property type="match status" value="1"/>
</dbReference>
<evidence type="ECO:0000256" key="3">
    <source>
        <dbReference type="PROSITE-ProRule" id="PRU00175"/>
    </source>
</evidence>
<dbReference type="PROSITE" id="PS50089">
    <property type="entry name" value="ZF_RING_2"/>
    <property type="match status" value="1"/>
</dbReference>
<evidence type="ECO:0000256" key="2">
    <source>
        <dbReference type="ARBA" id="ARBA00022833"/>
    </source>
</evidence>
<keyword evidence="6" id="KW-1185">Reference proteome</keyword>
<dbReference type="Proteomes" id="UP001652625">
    <property type="component" value="Chromosome 09"/>
</dbReference>
<dbReference type="InterPro" id="IPR008974">
    <property type="entry name" value="TRAF-like"/>
</dbReference>
<feature type="coiled-coil region" evidence="4">
    <location>
        <begin position="118"/>
        <end position="191"/>
    </location>
</feature>
<gene>
    <name evidence="7" type="primary">LOC100201887</name>
</gene>
<keyword evidence="1 3" id="KW-0479">Metal-binding</keyword>